<evidence type="ECO:0000256" key="1">
    <source>
        <dbReference type="PIRNR" id="PIRNR038959"/>
    </source>
</evidence>
<dbReference type="EMBL" id="CP125292">
    <property type="protein sequence ID" value="WHM23031.1"/>
    <property type="molecule type" value="Genomic_DNA"/>
</dbReference>
<feature type="transmembrane region" description="Helical" evidence="2">
    <location>
        <begin position="108"/>
        <end position="128"/>
    </location>
</feature>
<keyword evidence="1 2" id="KW-0472">Membrane</keyword>
<dbReference type="InterPro" id="IPR026272">
    <property type="entry name" value="SdpI"/>
</dbReference>
<protein>
    <recommendedName>
        <fullName evidence="1">Immunity protein SdpI</fullName>
    </recommendedName>
</protein>
<dbReference type="RefSeq" id="WP_003228357.1">
    <property type="nucleotide sequence ID" value="NZ_AP024621.1"/>
</dbReference>
<dbReference type="Proteomes" id="UP001229422">
    <property type="component" value="Chromosome"/>
</dbReference>
<evidence type="ECO:0000313" key="5">
    <source>
        <dbReference type="EMBL" id="WHM23031.1"/>
    </source>
</evidence>
<proteinExistence type="predicted"/>
<feature type="transmembrane region" description="Helical" evidence="2">
    <location>
        <begin position="178"/>
        <end position="200"/>
    </location>
</feature>
<comment type="function">
    <text evidence="1">Immunity protein that provides protection for the cell against the toxic effects of SDP, its own SdpC-derived killing factor, and that functions as a receptor/signal transduction protein as well. Once SDP accumulates in the extracellular milieu, SdpI binds to SDP, causing sequestration of SdpR at the bacterial membrane.</text>
</comment>
<name>A0A085C472_BACIU</name>
<feature type="transmembrane region" description="Helical" evidence="2">
    <location>
        <begin position="154"/>
        <end position="172"/>
    </location>
</feature>
<dbReference type="Pfam" id="PF13630">
    <property type="entry name" value="SdpI"/>
    <property type="match status" value="1"/>
</dbReference>
<dbReference type="EMBL" id="JXBC01000013">
    <property type="protein sequence ID" value="KIU05651.1"/>
    <property type="molecule type" value="Genomic_DNA"/>
</dbReference>
<evidence type="ECO:0000313" key="6">
    <source>
        <dbReference type="Proteomes" id="UP000032247"/>
    </source>
</evidence>
<gene>
    <name evidence="5" type="primary">sdpI</name>
    <name evidence="5" type="ORF">QL281_08360</name>
    <name evidence="4" type="ORF">SC09_contig4orf00516</name>
</gene>
<keyword evidence="2" id="KW-0812">Transmembrane</keyword>
<dbReference type="PANTHER" id="PTHR37810">
    <property type="entry name" value="IMMUNITY PROTEIN SDPI"/>
    <property type="match status" value="1"/>
</dbReference>
<reference evidence="5" key="2">
    <citation type="submission" date="2023-05" db="EMBL/GenBank/DDBJ databases">
        <title>Complete genome sequence of Bacillus subtilis SRCM117797 isolated from Soybean paste.</title>
        <authorList>
            <person name="Abraha H.B."/>
            <person name="Kim K.-P."/>
            <person name="Ryu M.-S."/>
            <person name="Jeong D.-Y."/>
        </authorList>
    </citation>
    <scope>NUCLEOTIDE SEQUENCE</scope>
    <source>
        <strain evidence="5">SRCM117797</strain>
    </source>
</reference>
<dbReference type="PANTHER" id="PTHR37810:SF5">
    <property type="entry name" value="IMMUNITY PROTEIN SDPI"/>
    <property type="match status" value="1"/>
</dbReference>
<keyword evidence="2" id="KW-1133">Transmembrane helix</keyword>
<dbReference type="PIRSF" id="PIRSF038959">
    <property type="entry name" value="SdpI"/>
    <property type="match status" value="1"/>
</dbReference>
<evidence type="ECO:0000313" key="4">
    <source>
        <dbReference type="EMBL" id="KIU05651.1"/>
    </source>
</evidence>
<dbReference type="Proteomes" id="UP000032247">
    <property type="component" value="Unassembled WGS sequence"/>
</dbReference>
<dbReference type="GO" id="GO:0009636">
    <property type="term" value="P:response to toxic substance"/>
    <property type="evidence" value="ECO:0007669"/>
    <property type="project" value="TreeGrafter"/>
</dbReference>
<evidence type="ECO:0000259" key="3">
    <source>
        <dbReference type="Pfam" id="PF07853"/>
    </source>
</evidence>
<feature type="domain" description="DUF1648" evidence="3">
    <location>
        <begin position="9"/>
        <end position="56"/>
    </location>
</feature>
<comment type="subcellular location">
    <subcellularLocation>
        <location evidence="1">Membrane</location>
    </subcellularLocation>
</comment>
<dbReference type="GO" id="GO:0016020">
    <property type="term" value="C:membrane"/>
    <property type="evidence" value="ECO:0007669"/>
    <property type="project" value="UniProtKB-SubCell"/>
</dbReference>
<dbReference type="AlphaFoldDB" id="A0A085C472"/>
<accession>A0A085C472</accession>
<organism evidence="4 6">
    <name type="scientific">Bacillus subtilis</name>
    <dbReference type="NCBI Taxonomy" id="1423"/>
    <lineage>
        <taxon>Bacteria</taxon>
        <taxon>Bacillati</taxon>
        <taxon>Bacillota</taxon>
        <taxon>Bacilli</taxon>
        <taxon>Bacillales</taxon>
        <taxon>Bacillaceae</taxon>
        <taxon>Bacillus</taxon>
    </lineage>
</organism>
<feature type="transmembrane region" description="Helical" evidence="2">
    <location>
        <begin position="45"/>
        <end position="65"/>
    </location>
</feature>
<dbReference type="Pfam" id="PF07853">
    <property type="entry name" value="DUF1648"/>
    <property type="match status" value="1"/>
</dbReference>
<evidence type="ECO:0000256" key="2">
    <source>
        <dbReference type="SAM" id="Phobius"/>
    </source>
</evidence>
<feature type="transmembrane region" description="Helical" evidence="2">
    <location>
        <begin position="77"/>
        <end position="102"/>
    </location>
</feature>
<dbReference type="InterPro" id="IPR025962">
    <property type="entry name" value="SdpI/YhfL"/>
</dbReference>
<reference evidence="4 6" key="1">
    <citation type="submission" date="2014-12" db="EMBL/GenBank/DDBJ databases">
        <title>Comparative genome analysis of Bacillus coagulans HM-08, Clostridium butyricum HM-68, Bacillus subtilis HM-66 and Bacillus licheniformis BL-09.</title>
        <authorList>
            <person name="Zhang H."/>
        </authorList>
    </citation>
    <scope>NUCLEOTIDE SEQUENCE [LARGE SCALE GENOMIC DNA]</scope>
    <source>
        <strain evidence="4 6">HM-66</strain>
    </source>
</reference>
<sequence length="207" mass="23293">MKKNIISIIIVCLSFLTSIILYQYLPEEIPIQWSGNKPAAIVSKPLTIFIIPVVMLIYYLTFYMLTIKSTQKNKALLFLASNNMLILLYILQLSTLLISLGYEVNIDLIIGLGVGIFLIIGGNSMQLAEQNHLIGLRTPWTLKDETVWKLGNRFASKVLVVCGFIIAVLSFFTGEYIILIMIVLVLLALVISTLASYHYYKKLNGSR</sequence>
<dbReference type="InterPro" id="IPR012867">
    <property type="entry name" value="DUF1648"/>
</dbReference>
<feature type="transmembrane region" description="Helical" evidence="2">
    <location>
        <begin position="5"/>
        <end position="25"/>
    </location>
</feature>
<dbReference type="PATRIC" id="fig|1423.169.peg.2794"/>